<comment type="caution">
    <text evidence="1">The sequence shown here is derived from an EMBL/GenBank/DDBJ whole genome shotgun (WGS) entry which is preliminary data.</text>
</comment>
<sequence>MHQITMRSSEEIIRVEAVSIMNILLLRTDAYTEREMYGEVAVFQSISQLLRKEAGVGVQKQTVDLLYLLLNCPNLMSMFCSSCKEEGTCSEVPTTDTKSYKGILDGLADCLACRANAAPTTLVLKLQRNAIIVLAFLASSGRGGFEILLGRRRTNFLFLILQILASEIDDDLRERTLVIREALILLNRLASNPQYSTPVLRLLTNRRDMACLTIDIACRLSKYQSDTQMRESEILDLARLFKKRLFAFLGDTLTLTLPSHHKHNIC</sequence>
<proteinExistence type="predicted"/>
<evidence type="ECO:0000313" key="2">
    <source>
        <dbReference type="Proteomes" id="UP001055811"/>
    </source>
</evidence>
<accession>A0ACB9HAV5</accession>
<gene>
    <name evidence="1" type="ORF">L2E82_06807</name>
</gene>
<reference evidence="1 2" key="2">
    <citation type="journal article" date="2022" name="Mol. Ecol. Resour.">
        <title>The genomes of chicory, endive, great burdock and yacon provide insights into Asteraceae paleo-polyploidization history and plant inulin production.</title>
        <authorList>
            <person name="Fan W."/>
            <person name="Wang S."/>
            <person name="Wang H."/>
            <person name="Wang A."/>
            <person name="Jiang F."/>
            <person name="Liu H."/>
            <person name="Zhao H."/>
            <person name="Xu D."/>
            <person name="Zhang Y."/>
        </authorList>
    </citation>
    <scope>NUCLEOTIDE SEQUENCE [LARGE SCALE GENOMIC DNA]</scope>
    <source>
        <strain evidence="2">cv. Punajuju</strain>
        <tissue evidence="1">Leaves</tissue>
    </source>
</reference>
<dbReference type="EMBL" id="CM042009">
    <property type="protein sequence ID" value="KAI3792914.1"/>
    <property type="molecule type" value="Genomic_DNA"/>
</dbReference>
<keyword evidence="2" id="KW-1185">Reference proteome</keyword>
<dbReference type="Proteomes" id="UP001055811">
    <property type="component" value="Linkage Group LG01"/>
</dbReference>
<name>A0ACB9HAV5_CICIN</name>
<evidence type="ECO:0000313" key="1">
    <source>
        <dbReference type="EMBL" id="KAI3792914.1"/>
    </source>
</evidence>
<reference evidence="2" key="1">
    <citation type="journal article" date="2022" name="Mol. Ecol. Resour.">
        <title>The genomes of chicory, endive, great burdock and yacon provide insights into Asteraceae palaeo-polyploidization history and plant inulin production.</title>
        <authorList>
            <person name="Fan W."/>
            <person name="Wang S."/>
            <person name="Wang H."/>
            <person name="Wang A."/>
            <person name="Jiang F."/>
            <person name="Liu H."/>
            <person name="Zhao H."/>
            <person name="Xu D."/>
            <person name="Zhang Y."/>
        </authorList>
    </citation>
    <scope>NUCLEOTIDE SEQUENCE [LARGE SCALE GENOMIC DNA]</scope>
    <source>
        <strain evidence="2">cv. Punajuju</strain>
    </source>
</reference>
<organism evidence="1 2">
    <name type="scientific">Cichorium intybus</name>
    <name type="common">Chicory</name>
    <dbReference type="NCBI Taxonomy" id="13427"/>
    <lineage>
        <taxon>Eukaryota</taxon>
        <taxon>Viridiplantae</taxon>
        <taxon>Streptophyta</taxon>
        <taxon>Embryophyta</taxon>
        <taxon>Tracheophyta</taxon>
        <taxon>Spermatophyta</taxon>
        <taxon>Magnoliopsida</taxon>
        <taxon>eudicotyledons</taxon>
        <taxon>Gunneridae</taxon>
        <taxon>Pentapetalae</taxon>
        <taxon>asterids</taxon>
        <taxon>campanulids</taxon>
        <taxon>Asterales</taxon>
        <taxon>Asteraceae</taxon>
        <taxon>Cichorioideae</taxon>
        <taxon>Cichorieae</taxon>
        <taxon>Cichoriinae</taxon>
        <taxon>Cichorium</taxon>
    </lineage>
</organism>
<protein>
    <submittedName>
        <fullName evidence="1">Uncharacterized protein</fullName>
    </submittedName>
</protein>